<gene>
    <name evidence="1" type="ORF">LuPra_02658</name>
</gene>
<dbReference type="STRING" id="1855912.LuPra_02658"/>
<dbReference type="EMBL" id="CP015136">
    <property type="protein sequence ID" value="AMY09441.1"/>
    <property type="molecule type" value="Genomic_DNA"/>
</dbReference>
<evidence type="ECO:0000313" key="2">
    <source>
        <dbReference type="Proteomes" id="UP000076079"/>
    </source>
</evidence>
<dbReference type="OrthoDB" id="132557at2"/>
<organism evidence="1 2">
    <name type="scientific">Luteitalea pratensis</name>
    <dbReference type="NCBI Taxonomy" id="1855912"/>
    <lineage>
        <taxon>Bacteria</taxon>
        <taxon>Pseudomonadati</taxon>
        <taxon>Acidobacteriota</taxon>
        <taxon>Vicinamibacteria</taxon>
        <taxon>Vicinamibacterales</taxon>
        <taxon>Vicinamibacteraceae</taxon>
        <taxon>Luteitalea</taxon>
    </lineage>
</organism>
<dbReference type="Proteomes" id="UP000076079">
    <property type="component" value="Chromosome"/>
</dbReference>
<proteinExistence type="predicted"/>
<name>A0A143PLS1_LUTPR</name>
<reference evidence="2" key="2">
    <citation type="submission" date="2016-04" db="EMBL/GenBank/DDBJ databases">
        <title>First Complete Genome Sequence of a Subdivision 6 Acidobacterium.</title>
        <authorList>
            <person name="Huang S."/>
            <person name="Vieira S."/>
            <person name="Bunk B."/>
            <person name="Riedel T."/>
            <person name="Sproeer C."/>
            <person name="Overmann J."/>
        </authorList>
    </citation>
    <scope>NUCLEOTIDE SEQUENCE [LARGE SCALE GENOMIC DNA]</scope>
    <source>
        <strain evidence="2">DSM 100886 HEG_-6_39</strain>
    </source>
</reference>
<protein>
    <recommendedName>
        <fullName evidence="3">Lipocalin-like domain-containing protein</fullName>
    </recommendedName>
</protein>
<dbReference type="AlphaFoldDB" id="A0A143PLS1"/>
<sequence length="136" mass="14666">MSDPFVGTWTLNPRRSAFDANHTPSEATMTWEQEADGTYVLLAAGVGATGKRCEEQAQRLRPDGVAYPVDGFPGLASVTTRPNGNTIRAEAKREDGSLAGEGTYAVAEDGQTMTATTKGFDSQLRPFTQHTVWDRA</sequence>
<evidence type="ECO:0008006" key="3">
    <source>
        <dbReference type="Google" id="ProtNLM"/>
    </source>
</evidence>
<accession>A0A143PLS1</accession>
<evidence type="ECO:0000313" key="1">
    <source>
        <dbReference type="EMBL" id="AMY09441.1"/>
    </source>
</evidence>
<keyword evidence="2" id="KW-1185">Reference proteome</keyword>
<reference evidence="1 2" key="1">
    <citation type="journal article" date="2016" name="Genome Announc.">
        <title>First Complete Genome Sequence of a Subdivision 6 Acidobacterium Strain.</title>
        <authorList>
            <person name="Huang S."/>
            <person name="Vieira S."/>
            <person name="Bunk B."/>
            <person name="Riedel T."/>
            <person name="Sproer C."/>
            <person name="Overmann J."/>
        </authorList>
    </citation>
    <scope>NUCLEOTIDE SEQUENCE [LARGE SCALE GENOMIC DNA]</scope>
    <source>
        <strain evidence="2">DSM 100886 HEG_-6_39</strain>
    </source>
</reference>
<dbReference type="KEGG" id="abac:LuPra_02658"/>
<dbReference type="RefSeq" id="WP_110171191.1">
    <property type="nucleotide sequence ID" value="NZ_CP015136.1"/>
</dbReference>